<accession>A0A2S6BUN5</accession>
<keyword evidence="3" id="KW-1185">Reference proteome</keyword>
<reference evidence="3" key="1">
    <citation type="journal article" date="2017" name="bioRxiv">
        <title>Conservation of a gene cluster reveals novel cercosporin biosynthetic mechanisms and extends production to the genus Colletotrichum.</title>
        <authorList>
            <person name="de Jonge R."/>
            <person name="Ebert M.K."/>
            <person name="Huitt-Roehl C.R."/>
            <person name="Pal P."/>
            <person name="Suttle J.C."/>
            <person name="Spanner R.E."/>
            <person name="Neubauer J.D."/>
            <person name="Jurick W.M.II."/>
            <person name="Stott K.A."/>
            <person name="Secor G.A."/>
            <person name="Thomma B.P.H.J."/>
            <person name="Van de Peer Y."/>
            <person name="Townsend C.A."/>
            <person name="Bolton M.D."/>
        </authorList>
    </citation>
    <scope>NUCLEOTIDE SEQUENCE [LARGE SCALE GENOMIC DNA]</scope>
    <source>
        <strain evidence="3">CBS538.71</strain>
    </source>
</reference>
<dbReference type="AlphaFoldDB" id="A0A2S6BUN5"/>
<comment type="caution">
    <text evidence="2">The sequence shown here is derived from an EMBL/GenBank/DDBJ whole genome shotgun (WGS) entry which is preliminary data.</text>
</comment>
<feature type="compositionally biased region" description="Polar residues" evidence="1">
    <location>
        <begin position="167"/>
        <end position="180"/>
    </location>
</feature>
<dbReference type="EMBL" id="PNEN01001763">
    <property type="protein sequence ID" value="PPJ51189.1"/>
    <property type="molecule type" value="Genomic_DNA"/>
</dbReference>
<gene>
    <name evidence="2" type="ORF">CBER1_07491</name>
</gene>
<feature type="region of interest" description="Disordered" evidence="1">
    <location>
        <begin position="280"/>
        <end position="304"/>
    </location>
</feature>
<dbReference type="OrthoDB" id="3648507at2759"/>
<evidence type="ECO:0000313" key="3">
    <source>
        <dbReference type="Proteomes" id="UP000237631"/>
    </source>
</evidence>
<name>A0A2S6BUN5_9PEZI</name>
<feature type="compositionally biased region" description="Basic and acidic residues" evidence="1">
    <location>
        <begin position="136"/>
        <end position="162"/>
    </location>
</feature>
<proteinExistence type="predicted"/>
<sequence>MVAPTVKSIEHALGFKWKTHGRMHRATGTPLPLVEEAIEDLTASDARVENRHVVPDEEDLDSIDTHFDRIGPELWPDEGIPRNTWLVDANDEDFGGLHPRNLYFSVPEDYQLQSFQELLLYKVGIRLYEQRYEQRRKEVPCEDQDRSAIHEGPPREVTREDECPNAPEQTSSAKPQRSFSPATRSALRKHILSAFLQSESSEADELPAEVLFAIAAAVVDDKPTYKWRGSSYNVPEHMLAIGKKIVEQFSNTPKDELQPAASSANGRCEVIDLDLLSSDNEEEEIPEARTPSSPDSRPSQHNRAMPCSLTEMRAFLSTINFEVQYRIHQSGSPVVSLRGCYTSAKLFERIQASMPEDAQICEVEAFTVYFQGMPEIRVRKDREPDFQKLVHRMICEDVQEGFVAVELVGS</sequence>
<feature type="compositionally biased region" description="Polar residues" evidence="1">
    <location>
        <begin position="290"/>
        <end position="302"/>
    </location>
</feature>
<evidence type="ECO:0000313" key="2">
    <source>
        <dbReference type="EMBL" id="PPJ51189.1"/>
    </source>
</evidence>
<organism evidence="2 3">
    <name type="scientific">Cercospora berteroae</name>
    <dbReference type="NCBI Taxonomy" id="357750"/>
    <lineage>
        <taxon>Eukaryota</taxon>
        <taxon>Fungi</taxon>
        <taxon>Dikarya</taxon>
        <taxon>Ascomycota</taxon>
        <taxon>Pezizomycotina</taxon>
        <taxon>Dothideomycetes</taxon>
        <taxon>Dothideomycetidae</taxon>
        <taxon>Mycosphaerellales</taxon>
        <taxon>Mycosphaerellaceae</taxon>
        <taxon>Cercospora</taxon>
    </lineage>
</organism>
<evidence type="ECO:0000256" key="1">
    <source>
        <dbReference type="SAM" id="MobiDB-lite"/>
    </source>
</evidence>
<protein>
    <submittedName>
        <fullName evidence="2">Uncharacterized protein</fullName>
    </submittedName>
</protein>
<dbReference type="Proteomes" id="UP000237631">
    <property type="component" value="Unassembled WGS sequence"/>
</dbReference>
<feature type="region of interest" description="Disordered" evidence="1">
    <location>
        <begin position="136"/>
        <end position="180"/>
    </location>
</feature>